<evidence type="ECO:0000256" key="1">
    <source>
        <dbReference type="ARBA" id="ARBA00022603"/>
    </source>
</evidence>
<name>A0A923REF8_9FIRM</name>
<dbReference type="Proteomes" id="UP000659630">
    <property type="component" value="Unassembled WGS sequence"/>
</dbReference>
<keyword evidence="2 4" id="KW-0808">Transferase</keyword>
<proteinExistence type="inferred from homology"/>
<dbReference type="AlphaFoldDB" id="A0A923REF8"/>
<evidence type="ECO:0000256" key="4">
    <source>
        <dbReference type="PROSITE-ProRule" id="PRU01024"/>
    </source>
</evidence>
<keyword evidence="7" id="KW-1185">Reference proteome</keyword>
<dbReference type="NCBIfam" id="TIGR00479">
    <property type="entry name" value="rumA"/>
    <property type="match status" value="1"/>
</dbReference>
<dbReference type="FunFam" id="2.40.50.1070:FF:000003">
    <property type="entry name" value="23S rRNA (Uracil-5-)-methyltransferase RumA"/>
    <property type="match status" value="1"/>
</dbReference>
<feature type="binding site" evidence="4">
    <location>
        <position position="265"/>
    </location>
    <ligand>
        <name>S-adenosyl-L-methionine</name>
        <dbReference type="ChEBI" id="CHEBI:59789"/>
    </ligand>
</feature>
<evidence type="ECO:0000256" key="2">
    <source>
        <dbReference type="ARBA" id="ARBA00022679"/>
    </source>
</evidence>
<dbReference type="Pfam" id="PF05958">
    <property type="entry name" value="tRNA_U5-meth_tr"/>
    <property type="match status" value="1"/>
</dbReference>
<dbReference type="InterPro" id="IPR010280">
    <property type="entry name" value="U5_MeTrfase_fam"/>
</dbReference>
<evidence type="ECO:0000256" key="5">
    <source>
        <dbReference type="PROSITE-ProRule" id="PRU10015"/>
    </source>
</evidence>
<reference evidence="6" key="1">
    <citation type="submission" date="2020-08" db="EMBL/GenBank/DDBJ databases">
        <title>Genome public.</title>
        <authorList>
            <person name="Liu C."/>
            <person name="Sun Q."/>
        </authorList>
    </citation>
    <scope>NUCLEOTIDE SEQUENCE</scope>
    <source>
        <strain evidence="6">BX8</strain>
    </source>
</reference>
<feature type="active site" evidence="5">
    <location>
        <position position="340"/>
    </location>
</feature>
<dbReference type="SUPFAM" id="SSF53335">
    <property type="entry name" value="S-adenosyl-L-methionine-dependent methyltransferases"/>
    <property type="match status" value="1"/>
</dbReference>
<feature type="binding site" evidence="4">
    <location>
        <position position="313"/>
    </location>
    <ligand>
        <name>S-adenosyl-L-methionine</name>
        <dbReference type="ChEBI" id="CHEBI:59789"/>
    </ligand>
</feature>
<evidence type="ECO:0000313" key="6">
    <source>
        <dbReference type="EMBL" id="MBC5582256.1"/>
    </source>
</evidence>
<feature type="active site" description="Nucleophile" evidence="4">
    <location>
        <position position="340"/>
    </location>
</feature>
<keyword evidence="1 4" id="KW-0489">Methyltransferase</keyword>
<keyword evidence="3 4" id="KW-0949">S-adenosyl-L-methionine</keyword>
<dbReference type="Gene3D" id="2.40.50.1070">
    <property type="match status" value="1"/>
</dbReference>
<dbReference type="PROSITE" id="PS51687">
    <property type="entry name" value="SAM_MT_RNA_M5U"/>
    <property type="match status" value="1"/>
</dbReference>
<feature type="binding site" evidence="4">
    <location>
        <position position="215"/>
    </location>
    <ligand>
        <name>S-adenosyl-L-methionine</name>
        <dbReference type="ChEBI" id="CHEBI:59789"/>
    </ligand>
</feature>
<dbReference type="CDD" id="cd02440">
    <property type="entry name" value="AdoMet_MTases"/>
    <property type="match status" value="1"/>
</dbReference>
<comment type="similarity">
    <text evidence="4">Belongs to the class I-like SAM-binding methyltransferase superfamily. RNA M5U methyltransferase family.</text>
</comment>
<organism evidence="6 7">
    <name type="scientific">Anaerofilum hominis</name>
    <dbReference type="NCBI Taxonomy" id="2763016"/>
    <lineage>
        <taxon>Bacteria</taxon>
        <taxon>Bacillati</taxon>
        <taxon>Bacillota</taxon>
        <taxon>Clostridia</taxon>
        <taxon>Eubacteriales</taxon>
        <taxon>Oscillospiraceae</taxon>
        <taxon>Anaerofilum</taxon>
    </lineage>
</organism>
<dbReference type="PROSITE" id="PS01230">
    <property type="entry name" value="TRMA_1"/>
    <property type="match status" value="1"/>
</dbReference>
<dbReference type="InterPro" id="IPR030390">
    <property type="entry name" value="MeTrfase_TrmA_AS"/>
</dbReference>
<dbReference type="Gene3D" id="3.40.50.150">
    <property type="entry name" value="Vaccinia Virus protein VP39"/>
    <property type="match status" value="1"/>
</dbReference>
<protein>
    <submittedName>
        <fullName evidence="6">23S rRNA (Uracil(1939)-C(5))-methyltransferase RlmD</fullName>
        <ecNumber evidence="6">2.1.1.190</ecNumber>
    </submittedName>
</protein>
<dbReference type="GO" id="GO:0070041">
    <property type="term" value="F:rRNA (uridine-C5-)-methyltransferase activity"/>
    <property type="evidence" value="ECO:0007669"/>
    <property type="project" value="TreeGrafter"/>
</dbReference>
<evidence type="ECO:0000256" key="3">
    <source>
        <dbReference type="ARBA" id="ARBA00022691"/>
    </source>
</evidence>
<dbReference type="PANTHER" id="PTHR11061">
    <property type="entry name" value="RNA M5U METHYLTRANSFERASE"/>
    <property type="match status" value="1"/>
</dbReference>
<sequence>MTKTPDCPAKKQRCGGCPLLALPYEEQLRQKQELSDRFLAPFCKPAPILGMETPFHYRNKAIATVAPGPGGKPVCGIYESRTHRVVPVRDCLLQDSRINEVVEAARAAAVRCRLSAFDEDRGTGVLRHFVVRRGVHTGEVSVTVVTPSPFFPGSRDFVRSLRAACPDVTTIVQNINPRRTSAVLGSAEKVLYGKGFIEDELCGLRFSIAARAFYQVNPLQTEKLYAAALDFAGLTGAERVIDAYCGIGTIALAAAGRAKAVLGVELNSEAVRSAQRNARRNEIKNADFLCGDAGELMTRMAEDGEKADLVFFDPPREGASRTFLEALTRLAPPKAVYISCNPETQARDLEYLAHQGYAARRIQPVDMFPHTRHVETVCLLVKSKKGL</sequence>
<dbReference type="InterPro" id="IPR030391">
    <property type="entry name" value="MeTrfase_TrmA_CS"/>
</dbReference>
<dbReference type="FunFam" id="3.40.50.150:FF:000009">
    <property type="entry name" value="23S rRNA (Uracil(1939)-C(5))-methyltransferase RlmD"/>
    <property type="match status" value="1"/>
</dbReference>
<comment type="caution">
    <text evidence="6">The sequence shown here is derived from an EMBL/GenBank/DDBJ whole genome shotgun (WGS) entry which is preliminary data.</text>
</comment>
<dbReference type="PANTHER" id="PTHR11061:SF30">
    <property type="entry name" value="TRNA (URACIL(54)-C(5))-METHYLTRANSFERASE"/>
    <property type="match status" value="1"/>
</dbReference>
<dbReference type="EC" id="2.1.1.190" evidence="6"/>
<gene>
    <name evidence="6" type="primary">rlmD</name>
    <name evidence="6" type="ORF">H8S23_12130</name>
</gene>
<dbReference type="InterPro" id="IPR029063">
    <property type="entry name" value="SAM-dependent_MTases_sf"/>
</dbReference>
<dbReference type="GO" id="GO:0070475">
    <property type="term" value="P:rRNA base methylation"/>
    <property type="evidence" value="ECO:0007669"/>
    <property type="project" value="TreeGrafter"/>
</dbReference>
<dbReference type="RefSeq" id="WP_186888596.1">
    <property type="nucleotide sequence ID" value="NZ_JACONZ010000004.1"/>
</dbReference>
<dbReference type="EMBL" id="JACONZ010000004">
    <property type="protein sequence ID" value="MBC5582256.1"/>
    <property type="molecule type" value="Genomic_DNA"/>
</dbReference>
<dbReference type="PROSITE" id="PS01231">
    <property type="entry name" value="TRMA_2"/>
    <property type="match status" value="1"/>
</dbReference>
<feature type="binding site" evidence="4">
    <location>
        <position position="244"/>
    </location>
    <ligand>
        <name>S-adenosyl-L-methionine</name>
        <dbReference type="ChEBI" id="CHEBI:59789"/>
    </ligand>
</feature>
<accession>A0A923REF8</accession>
<evidence type="ECO:0000313" key="7">
    <source>
        <dbReference type="Proteomes" id="UP000659630"/>
    </source>
</evidence>